<evidence type="ECO:0000313" key="3">
    <source>
        <dbReference type="Proteomes" id="UP000294835"/>
    </source>
</evidence>
<dbReference type="Proteomes" id="UP000294835">
    <property type="component" value="Unassembled WGS sequence"/>
</dbReference>
<dbReference type="PANTHER" id="PTHR36836:SF1">
    <property type="entry name" value="COLANIC ACID BIOSYNTHESIS PROTEIN WCAK"/>
    <property type="match status" value="1"/>
</dbReference>
<protein>
    <submittedName>
        <fullName evidence="2">Polysaccharide pyruvyl transferase</fullName>
    </submittedName>
</protein>
<proteinExistence type="predicted"/>
<gene>
    <name evidence="2" type="ORF">EV662_110127</name>
</gene>
<feature type="domain" description="Polysaccharide pyruvyl transferase" evidence="1">
    <location>
        <begin position="14"/>
        <end position="300"/>
    </location>
</feature>
<dbReference type="OrthoDB" id="1425928at2"/>
<sequence length="417" mass="45078">MAYLAHTGTFDVENYGDLLFPLLLAKRLPGYEVRPVSPCGGNPVWSDCVSSAPLEGLLGSKCRGIIVGGGNIIHPNPSSLARYRKCGADIRGYADLWIGAALAAGKDVPVLWNACGVPRPIGTEFAEIAREALLRTDYLSVRDELSRKYLQNICPDLEIAVVPDSAWDLPSLWTADELDSTFAALTGGTPGDCGRHVAIHLNRRYTKDVGDIALGAIIDGLCDALDARPILVAIGPCHEDDVFARAITPYLSREPIILDRPQSLRQVCAAISRSDFYVGSSMHGYITAAAFGVPAVVVARKMIKFSGAVHRAGAPETLVRSWKKVPGAVRRIDRDALSATFLQSQKAASAELTAHWSAIASQIDRGSQMEATLWDPSALHAYRARFQDICTRQKTAGKLPTRKRIGQGLKGLFGVKY</sequence>
<evidence type="ECO:0000259" key="1">
    <source>
        <dbReference type="Pfam" id="PF04230"/>
    </source>
</evidence>
<dbReference type="Pfam" id="PF04230">
    <property type="entry name" value="PS_pyruv_trans"/>
    <property type="match status" value="1"/>
</dbReference>
<comment type="caution">
    <text evidence="2">The sequence shown here is derived from an EMBL/GenBank/DDBJ whole genome shotgun (WGS) entry which is preliminary data.</text>
</comment>
<dbReference type="EMBL" id="SLXP01000010">
    <property type="protein sequence ID" value="TCP39819.1"/>
    <property type="molecule type" value="Genomic_DNA"/>
</dbReference>
<organism evidence="2 3">
    <name type="scientific">Rhodovulum marinum</name>
    <dbReference type="NCBI Taxonomy" id="320662"/>
    <lineage>
        <taxon>Bacteria</taxon>
        <taxon>Pseudomonadati</taxon>
        <taxon>Pseudomonadota</taxon>
        <taxon>Alphaproteobacteria</taxon>
        <taxon>Rhodobacterales</taxon>
        <taxon>Paracoccaceae</taxon>
        <taxon>Rhodovulum</taxon>
    </lineage>
</organism>
<keyword evidence="3" id="KW-1185">Reference proteome</keyword>
<evidence type="ECO:0000313" key="2">
    <source>
        <dbReference type="EMBL" id="TCP39819.1"/>
    </source>
</evidence>
<accession>A0A4R2PV51</accession>
<keyword evidence="2" id="KW-0808">Transferase</keyword>
<dbReference type="RefSeq" id="WP_132464244.1">
    <property type="nucleotide sequence ID" value="NZ_SLXP01000010.1"/>
</dbReference>
<name>A0A4R2PV51_9RHOB</name>
<dbReference type="InterPro" id="IPR007345">
    <property type="entry name" value="Polysacch_pyruvyl_Trfase"/>
</dbReference>
<dbReference type="AlphaFoldDB" id="A0A4R2PV51"/>
<reference evidence="2 3" key="1">
    <citation type="submission" date="2019-03" db="EMBL/GenBank/DDBJ databases">
        <title>Genomic Encyclopedia of Type Strains, Phase IV (KMG-IV): sequencing the most valuable type-strain genomes for metagenomic binning, comparative biology and taxonomic classification.</title>
        <authorList>
            <person name="Goeker M."/>
        </authorList>
    </citation>
    <scope>NUCLEOTIDE SEQUENCE [LARGE SCALE GENOMIC DNA]</scope>
    <source>
        <strain evidence="2 3">DSM 18063</strain>
    </source>
</reference>
<dbReference type="GO" id="GO:0016740">
    <property type="term" value="F:transferase activity"/>
    <property type="evidence" value="ECO:0007669"/>
    <property type="project" value="UniProtKB-KW"/>
</dbReference>
<dbReference type="PANTHER" id="PTHR36836">
    <property type="entry name" value="COLANIC ACID BIOSYNTHESIS PROTEIN WCAK"/>
    <property type="match status" value="1"/>
</dbReference>